<reference evidence="1 2" key="1">
    <citation type="journal article" date="2019" name="Commun. Biol.">
        <title>The bagworm genome reveals a unique fibroin gene that provides high tensile strength.</title>
        <authorList>
            <person name="Kono N."/>
            <person name="Nakamura H."/>
            <person name="Ohtoshi R."/>
            <person name="Tomita M."/>
            <person name="Numata K."/>
            <person name="Arakawa K."/>
        </authorList>
    </citation>
    <scope>NUCLEOTIDE SEQUENCE [LARGE SCALE GENOMIC DNA]</scope>
</reference>
<organism evidence="1 2">
    <name type="scientific">Eumeta variegata</name>
    <name type="common">Bagworm moth</name>
    <name type="synonym">Eumeta japonica</name>
    <dbReference type="NCBI Taxonomy" id="151549"/>
    <lineage>
        <taxon>Eukaryota</taxon>
        <taxon>Metazoa</taxon>
        <taxon>Ecdysozoa</taxon>
        <taxon>Arthropoda</taxon>
        <taxon>Hexapoda</taxon>
        <taxon>Insecta</taxon>
        <taxon>Pterygota</taxon>
        <taxon>Neoptera</taxon>
        <taxon>Endopterygota</taxon>
        <taxon>Lepidoptera</taxon>
        <taxon>Glossata</taxon>
        <taxon>Ditrysia</taxon>
        <taxon>Tineoidea</taxon>
        <taxon>Psychidae</taxon>
        <taxon>Oiketicinae</taxon>
        <taxon>Eumeta</taxon>
    </lineage>
</organism>
<dbReference type="Proteomes" id="UP000299102">
    <property type="component" value="Unassembled WGS sequence"/>
</dbReference>
<name>A0A4C1Y2C2_EUMVA</name>
<dbReference type="EMBL" id="BGZK01001015">
    <property type="protein sequence ID" value="GBP68535.1"/>
    <property type="molecule type" value="Genomic_DNA"/>
</dbReference>
<comment type="caution">
    <text evidence="1">The sequence shown here is derived from an EMBL/GenBank/DDBJ whole genome shotgun (WGS) entry which is preliminary data.</text>
</comment>
<accession>A0A4C1Y2C2</accession>
<sequence length="106" mass="12308">MIADRVGRLELVKAATDLYTMFIVLHHERTRMPTCVNADGQKHFHFYGARSAFRLDYDESFVGKIAGKRIRLPRENENHHGRKILDHETWIPGYVGFLLTRNTLLG</sequence>
<keyword evidence="2" id="KW-1185">Reference proteome</keyword>
<proteinExistence type="predicted"/>
<protein>
    <submittedName>
        <fullName evidence="1">Uncharacterized protein</fullName>
    </submittedName>
</protein>
<evidence type="ECO:0000313" key="1">
    <source>
        <dbReference type="EMBL" id="GBP68535.1"/>
    </source>
</evidence>
<dbReference type="AlphaFoldDB" id="A0A4C1Y2C2"/>
<evidence type="ECO:0000313" key="2">
    <source>
        <dbReference type="Proteomes" id="UP000299102"/>
    </source>
</evidence>
<gene>
    <name evidence="1" type="ORF">EVAR_53952_1</name>
</gene>